<gene>
    <name evidence="3" type="ORF">ETU37_06195</name>
</gene>
<organism evidence="3 4">
    <name type="scientific">Nocardioides iriomotensis</name>
    <dbReference type="NCBI Taxonomy" id="715784"/>
    <lineage>
        <taxon>Bacteria</taxon>
        <taxon>Bacillati</taxon>
        <taxon>Actinomycetota</taxon>
        <taxon>Actinomycetes</taxon>
        <taxon>Propionibacteriales</taxon>
        <taxon>Nocardioidaceae</taxon>
        <taxon>Nocardioides</taxon>
    </lineage>
</organism>
<evidence type="ECO:0000313" key="3">
    <source>
        <dbReference type="EMBL" id="RYU13514.1"/>
    </source>
</evidence>
<protein>
    <submittedName>
        <fullName evidence="3">Universal stress protein</fullName>
    </submittedName>
</protein>
<dbReference type="PANTHER" id="PTHR46268">
    <property type="entry name" value="STRESS RESPONSE PROTEIN NHAX"/>
    <property type="match status" value="1"/>
</dbReference>
<dbReference type="Proteomes" id="UP000291189">
    <property type="component" value="Unassembled WGS sequence"/>
</dbReference>
<accession>A0A4Q5J4N5</accession>
<evidence type="ECO:0000259" key="2">
    <source>
        <dbReference type="Pfam" id="PF00582"/>
    </source>
</evidence>
<dbReference type="PANTHER" id="PTHR46268:SF6">
    <property type="entry name" value="UNIVERSAL STRESS PROTEIN UP12"/>
    <property type="match status" value="1"/>
</dbReference>
<dbReference type="AlphaFoldDB" id="A0A4Q5J4N5"/>
<dbReference type="Pfam" id="PF00582">
    <property type="entry name" value="Usp"/>
    <property type="match status" value="1"/>
</dbReference>
<proteinExistence type="inferred from homology"/>
<dbReference type="PRINTS" id="PR01438">
    <property type="entry name" value="UNVRSLSTRESS"/>
</dbReference>
<dbReference type="OrthoDB" id="5419113at2"/>
<dbReference type="CDD" id="cd00293">
    <property type="entry name" value="USP-like"/>
    <property type="match status" value="1"/>
</dbReference>
<reference evidence="3 4" key="1">
    <citation type="submission" date="2019-01" db="EMBL/GenBank/DDBJ databases">
        <title>Nocardioides guangzhouensis sp. nov., an actinobacterium isolated from soil.</title>
        <authorList>
            <person name="Fu Y."/>
            <person name="Cai Y."/>
            <person name="Lin Z."/>
            <person name="Chen P."/>
        </authorList>
    </citation>
    <scope>NUCLEOTIDE SEQUENCE [LARGE SCALE GENOMIC DNA]</scope>
    <source>
        <strain evidence="3 4">NBRC 105384</strain>
    </source>
</reference>
<dbReference type="InterPro" id="IPR006015">
    <property type="entry name" value="Universal_stress_UspA"/>
</dbReference>
<dbReference type="InterPro" id="IPR014729">
    <property type="entry name" value="Rossmann-like_a/b/a_fold"/>
</dbReference>
<dbReference type="InterPro" id="IPR006016">
    <property type="entry name" value="UspA"/>
</dbReference>
<comment type="caution">
    <text evidence="3">The sequence shown here is derived from an EMBL/GenBank/DDBJ whole genome shotgun (WGS) entry which is preliminary data.</text>
</comment>
<dbReference type="EMBL" id="SDPU01000018">
    <property type="protein sequence ID" value="RYU13514.1"/>
    <property type="molecule type" value="Genomic_DNA"/>
</dbReference>
<keyword evidence="4" id="KW-1185">Reference proteome</keyword>
<dbReference type="SUPFAM" id="SSF52402">
    <property type="entry name" value="Adenine nucleotide alpha hydrolases-like"/>
    <property type="match status" value="1"/>
</dbReference>
<sequence>MIVVGWTPTPQGEAAVEAAVAEAGRRDGVLHVVNASSGDSYVDNKIASTEQLRALRDRLSGQGVEHEVVQQVGRFEPAEEILDAADRLGAALVVLGIRRRTPVGKLLMGSTAQRVLLQSACPVLSVKA</sequence>
<dbReference type="Gene3D" id="3.40.50.620">
    <property type="entry name" value="HUPs"/>
    <property type="match status" value="1"/>
</dbReference>
<comment type="similarity">
    <text evidence="1">Belongs to the universal stress protein A family.</text>
</comment>
<evidence type="ECO:0000256" key="1">
    <source>
        <dbReference type="ARBA" id="ARBA00008791"/>
    </source>
</evidence>
<feature type="domain" description="UspA" evidence="2">
    <location>
        <begin position="2"/>
        <end position="127"/>
    </location>
</feature>
<evidence type="ECO:0000313" key="4">
    <source>
        <dbReference type="Proteomes" id="UP000291189"/>
    </source>
</evidence>
<name>A0A4Q5J4N5_9ACTN</name>